<dbReference type="AlphaFoldDB" id="K3VCG1"/>
<dbReference type="GO" id="GO:0044550">
    <property type="term" value="P:secondary metabolite biosynthetic process"/>
    <property type="evidence" value="ECO:0007669"/>
    <property type="project" value="TreeGrafter"/>
</dbReference>
<organism evidence="7 8">
    <name type="scientific">Fusarium pseudograminearum (strain CS3096)</name>
    <name type="common">Wheat and barley crown-rot fungus</name>
    <dbReference type="NCBI Taxonomy" id="1028729"/>
    <lineage>
        <taxon>Eukaryota</taxon>
        <taxon>Fungi</taxon>
        <taxon>Dikarya</taxon>
        <taxon>Ascomycota</taxon>
        <taxon>Pezizomycotina</taxon>
        <taxon>Sordariomycetes</taxon>
        <taxon>Hypocreomycetidae</taxon>
        <taxon>Hypocreales</taxon>
        <taxon>Nectriaceae</taxon>
        <taxon>Fusarium</taxon>
    </lineage>
</organism>
<dbReference type="OrthoDB" id="417877at2759"/>
<evidence type="ECO:0000256" key="4">
    <source>
        <dbReference type="ARBA" id="ARBA00022827"/>
    </source>
</evidence>
<evidence type="ECO:0008006" key="9">
    <source>
        <dbReference type="Google" id="ProtNLM"/>
    </source>
</evidence>
<keyword evidence="6" id="KW-0503">Monooxygenase</keyword>
<evidence type="ECO:0000256" key="3">
    <source>
        <dbReference type="ARBA" id="ARBA00022630"/>
    </source>
</evidence>
<dbReference type="Gene3D" id="3.50.50.60">
    <property type="entry name" value="FAD/NAD(P)-binding domain"/>
    <property type="match status" value="2"/>
</dbReference>
<dbReference type="PANTHER" id="PTHR46720:SF3">
    <property type="entry name" value="FAD-BINDING DOMAIN-CONTAINING PROTEIN-RELATED"/>
    <property type="match status" value="1"/>
</dbReference>
<sequence length="353" mass="39395">MSKEPRLKIAIIGGGPGGLGAAIEFAKLPFVDWDLYEKSSLVSEIGGGFTIQPQTWRLLEHNGAADNIRSEDYFRPEQGQIEQRRNGRTGELLIEKCHEHDCIRQFCFPNHTLHYNGQSVYRTIVSKAKIAKIKGIPWAPVFWKHVSGLYVFTCPLGGDDFEVTARMRKQNEDSEPVSWGRTFDFHALLPEYHDFCRPVRQILGLAAGGDTQEFALFSGNHLSHVISGNNIATIGDASHALLGNFGSGAGFALEDACTLARAIKWAWLGGKTLKAGLELFDSVRSPHYRRLHNLVSRFAEIKAELRAKSLTLDDEIAERVKRISKASESWMYDYEIDKVVDEALEAADMGMGQ</sequence>
<dbReference type="SUPFAM" id="SSF51905">
    <property type="entry name" value="FAD/NAD(P)-binding domain"/>
    <property type="match status" value="1"/>
</dbReference>
<dbReference type="PANTHER" id="PTHR46720">
    <property type="entry name" value="HYDROXYLASE, PUTATIVE (AFU_ORTHOLOGUE AFUA_3G01460)-RELATED"/>
    <property type="match status" value="1"/>
</dbReference>
<evidence type="ECO:0000256" key="2">
    <source>
        <dbReference type="ARBA" id="ARBA00007992"/>
    </source>
</evidence>
<proteinExistence type="inferred from homology"/>
<keyword evidence="3" id="KW-0285">Flavoprotein</keyword>
<protein>
    <recommendedName>
        <fullName evidence="9">FAD-binding domain-containing protein</fullName>
    </recommendedName>
</protein>
<dbReference type="GO" id="GO:0004497">
    <property type="term" value="F:monooxygenase activity"/>
    <property type="evidence" value="ECO:0007669"/>
    <property type="project" value="UniProtKB-KW"/>
</dbReference>
<dbReference type="HOGENOM" id="CLU_009665_6_4_1"/>
<evidence type="ECO:0000256" key="1">
    <source>
        <dbReference type="ARBA" id="ARBA00001974"/>
    </source>
</evidence>
<keyword evidence="4" id="KW-0274">FAD</keyword>
<dbReference type="GeneID" id="20366696"/>
<evidence type="ECO:0000313" key="8">
    <source>
        <dbReference type="Proteomes" id="UP000007978"/>
    </source>
</evidence>
<comment type="similarity">
    <text evidence="2">Belongs to the paxM FAD-dependent monooxygenase family.</text>
</comment>
<dbReference type="InterPro" id="IPR036188">
    <property type="entry name" value="FAD/NAD-bd_sf"/>
</dbReference>
<dbReference type="KEGG" id="fpu:FPSE_08078"/>
<evidence type="ECO:0000256" key="6">
    <source>
        <dbReference type="ARBA" id="ARBA00023033"/>
    </source>
</evidence>
<dbReference type="EMBL" id="AFNW01000283">
    <property type="protein sequence ID" value="EKJ71632.1"/>
    <property type="molecule type" value="Genomic_DNA"/>
</dbReference>
<dbReference type="RefSeq" id="XP_009259471.1">
    <property type="nucleotide sequence ID" value="XM_009261196.1"/>
</dbReference>
<dbReference type="InterPro" id="IPR051104">
    <property type="entry name" value="FAD_monoxygenase"/>
</dbReference>
<keyword evidence="8" id="KW-1185">Reference proteome</keyword>
<reference evidence="7 8" key="1">
    <citation type="journal article" date="2012" name="PLoS Pathog.">
        <title>Comparative pathogenomics reveals horizontally acquired novel virulence genes in fungi infecting cereal hosts.</title>
        <authorList>
            <person name="Gardiner D.M."/>
            <person name="McDonald M.C."/>
            <person name="Covarelli L."/>
            <person name="Solomon P.S."/>
            <person name="Rusu A.G."/>
            <person name="Marshall M."/>
            <person name="Kazan K."/>
            <person name="Chakraborty S."/>
            <person name="McDonald B.A."/>
            <person name="Manners J.M."/>
        </authorList>
    </citation>
    <scope>NUCLEOTIDE SEQUENCE [LARGE SCALE GENOMIC DNA]</scope>
    <source>
        <strain evidence="7 8">CS3096</strain>
    </source>
</reference>
<comment type="caution">
    <text evidence="7">The sequence shown here is derived from an EMBL/GenBank/DDBJ whole genome shotgun (WGS) entry which is preliminary data.</text>
</comment>
<dbReference type="eggNOG" id="KOG2614">
    <property type="taxonomic scope" value="Eukaryota"/>
</dbReference>
<accession>K3VCG1</accession>
<evidence type="ECO:0000256" key="5">
    <source>
        <dbReference type="ARBA" id="ARBA00023002"/>
    </source>
</evidence>
<dbReference type="Proteomes" id="UP000007978">
    <property type="component" value="Chromosome 2"/>
</dbReference>
<evidence type="ECO:0000313" key="7">
    <source>
        <dbReference type="EMBL" id="EKJ71632.1"/>
    </source>
</evidence>
<keyword evidence="5" id="KW-0560">Oxidoreductase</keyword>
<gene>
    <name evidence="7" type="ORF">FPSE_08078</name>
</gene>
<comment type="cofactor">
    <cofactor evidence="1">
        <name>FAD</name>
        <dbReference type="ChEBI" id="CHEBI:57692"/>
    </cofactor>
</comment>
<name>K3VCG1_FUSPC</name>